<dbReference type="PANTHER" id="PTHR47926">
    <property type="entry name" value="PENTATRICOPEPTIDE REPEAT-CONTAINING PROTEIN"/>
    <property type="match status" value="1"/>
</dbReference>
<dbReference type="InterPro" id="IPR011990">
    <property type="entry name" value="TPR-like_helical_dom_sf"/>
</dbReference>
<dbReference type="GO" id="GO:0003723">
    <property type="term" value="F:RNA binding"/>
    <property type="evidence" value="ECO:0007669"/>
    <property type="project" value="InterPro"/>
</dbReference>
<sequence>MPKRDAASLSALVSGLIQNDELDEAADLLFKNGKRGDNEKYLIHAYNTLIAGYGQKGRVQDAQRLFYQIPVRDNKGSGGDLRFERNVVSWNSMIMCYVKAGDIVSARKLFDLMEDRDTFSWNTMISGYVHVLNMDEATKLFLQMSNPDTLSWNLIISGYTQAGDMELARNFFERMPQKNQKEGEKPDHHTLSSLLSICAETTDVILDVGQ</sequence>
<dbReference type="Pfam" id="PF12854">
    <property type="entry name" value="PPR_1"/>
    <property type="match status" value="1"/>
</dbReference>
<dbReference type="Pfam" id="PF01535">
    <property type="entry name" value="PPR"/>
    <property type="match status" value="2"/>
</dbReference>
<feature type="repeat" description="PPR" evidence="2">
    <location>
        <begin position="148"/>
        <end position="182"/>
    </location>
</feature>
<organism evidence="3 4">
    <name type="scientific">Fraxinus pennsylvanica</name>
    <dbReference type="NCBI Taxonomy" id="56036"/>
    <lineage>
        <taxon>Eukaryota</taxon>
        <taxon>Viridiplantae</taxon>
        <taxon>Streptophyta</taxon>
        <taxon>Embryophyta</taxon>
        <taxon>Tracheophyta</taxon>
        <taxon>Spermatophyta</taxon>
        <taxon>Magnoliopsida</taxon>
        <taxon>eudicotyledons</taxon>
        <taxon>Gunneridae</taxon>
        <taxon>Pentapetalae</taxon>
        <taxon>asterids</taxon>
        <taxon>lamiids</taxon>
        <taxon>Lamiales</taxon>
        <taxon>Oleaceae</taxon>
        <taxon>Oleeae</taxon>
        <taxon>Fraxinus</taxon>
    </lineage>
</organism>
<dbReference type="Gene3D" id="1.25.40.10">
    <property type="entry name" value="Tetratricopeptide repeat domain"/>
    <property type="match status" value="2"/>
</dbReference>
<evidence type="ECO:0008006" key="5">
    <source>
        <dbReference type="Google" id="ProtNLM"/>
    </source>
</evidence>
<dbReference type="GO" id="GO:0009451">
    <property type="term" value="P:RNA modification"/>
    <property type="evidence" value="ECO:0007669"/>
    <property type="project" value="InterPro"/>
</dbReference>
<dbReference type="Proteomes" id="UP000834106">
    <property type="component" value="Chromosome 5"/>
</dbReference>
<keyword evidence="1" id="KW-0677">Repeat</keyword>
<evidence type="ECO:0000256" key="2">
    <source>
        <dbReference type="PROSITE-ProRule" id="PRU00708"/>
    </source>
</evidence>
<protein>
    <recommendedName>
        <fullName evidence="5">Pentatricopeptide repeat-containing protein</fullName>
    </recommendedName>
</protein>
<dbReference type="AlphaFoldDB" id="A0AAD1Z3W2"/>
<gene>
    <name evidence="3" type="ORF">FPE_LOCUS9298</name>
</gene>
<evidence type="ECO:0000256" key="1">
    <source>
        <dbReference type="ARBA" id="ARBA00022737"/>
    </source>
</evidence>
<proteinExistence type="predicted"/>
<dbReference type="PROSITE" id="PS51375">
    <property type="entry name" value="PPR"/>
    <property type="match status" value="2"/>
</dbReference>
<dbReference type="NCBIfam" id="TIGR00756">
    <property type="entry name" value="PPR"/>
    <property type="match status" value="4"/>
</dbReference>
<dbReference type="Pfam" id="PF13041">
    <property type="entry name" value="PPR_2"/>
    <property type="match status" value="1"/>
</dbReference>
<dbReference type="PANTHER" id="PTHR47926:SF468">
    <property type="entry name" value="PENTATRICOPEPTIDE REPEAT-CONTAINING PROTEIN"/>
    <property type="match status" value="1"/>
</dbReference>
<dbReference type="InterPro" id="IPR046960">
    <property type="entry name" value="PPR_At4g14850-like_plant"/>
</dbReference>
<evidence type="ECO:0000313" key="3">
    <source>
        <dbReference type="EMBL" id="CAI9761868.1"/>
    </source>
</evidence>
<accession>A0AAD1Z3W2</accession>
<evidence type="ECO:0000313" key="4">
    <source>
        <dbReference type="Proteomes" id="UP000834106"/>
    </source>
</evidence>
<keyword evidence="4" id="KW-1185">Reference proteome</keyword>
<dbReference type="EMBL" id="OU503040">
    <property type="protein sequence ID" value="CAI9761868.1"/>
    <property type="molecule type" value="Genomic_DNA"/>
</dbReference>
<dbReference type="SUPFAM" id="SSF81901">
    <property type="entry name" value="HCP-like"/>
    <property type="match status" value="1"/>
</dbReference>
<reference evidence="3" key="1">
    <citation type="submission" date="2023-05" db="EMBL/GenBank/DDBJ databases">
        <authorList>
            <person name="Huff M."/>
        </authorList>
    </citation>
    <scope>NUCLEOTIDE SEQUENCE</scope>
</reference>
<feature type="repeat" description="PPR" evidence="2">
    <location>
        <begin position="86"/>
        <end position="120"/>
    </location>
</feature>
<name>A0AAD1Z3W2_9LAMI</name>
<dbReference type="InterPro" id="IPR002885">
    <property type="entry name" value="PPR_rpt"/>
</dbReference>